<evidence type="ECO:0000313" key="4">
    <source>
        <dbReference type="Proteomes" id="UP000181942"/>
    </source>
</evidence>
<feature type="region of interest" description="Disordered" evidence="1">
    <location>
        <begin position="116"/>
        <end position="138"/>
    </location>
</feature>
<dbReference type="OrthoDB" id="4337793at2"/>
<evidence type="ECO:0000256" key="2">
    <source>
        <dbReference type="SAM" id="Phobius"/>
    </source>
</evidence>
<proteinExistence type="predicted"/>
<keyword evidence="2" id="KW-1133">Transmembrane helix</keyword>
<evidence type="ECO:0000313" key="3">
    <source>
        <dbReference type="EMBL" id="SFG41404.1"/>
    </source>
</evidence>
<name>A0A1I2RL65_9ACTN</name>
<dbReference type="AlphaFoldDB" id="A0A1I2RL65"/>
<accession>A0A1I2RL65</accession>
<sequence>MAEYEGVDALWAAITDEAPPEGAGDDPEFMAEHRSAVADVALLREQLAAIGDALADRAEEAKPVPVRAPRKRTRRPEGAPRNRGRRPLALVLGTLVAATVAAMVVGMGWLLAHNGGGASESSGAKAADSGTAGEGSSLSGPGYLACARLVAEGTVADVEPLPGTTENRITLHVDRYYKPEKGKAEVVLVLDEEVAPRPREGERVLVALQNDPATPAGWTTGEKAIADERAWIVKALPASRTLTCP</sequence>
<feature type="compositionally biased region" description="Low complexity" evidence="1">
    <location>
        <begin position="119"/>
        <end position="130"/>
    </location>
</feature>
<organism evidence="3 4">
    <name type="scientific">Streptomyces mirabilis</name>
    <dbReference type="NCBI Taxonomy" id="68239"/>
    <lineage>
        <taxon>Bacteria</taxon>
        <taxon>Bacillati</taxon>
        <taxon>Actinomycetota</taxon>
        <taxon>Actinomycetes</taxon>
        <taxon>Kitasatosporales</taxon>
        <taxon>Streptomycetaceae</taxon>
        <taxon>Streptomyces</taxon>
    </lineage>
</organism>
<dbReference type="EMBL" id="FONR01000020">
    <property type="protein sequence ID" value="SFG41404.1"/>
    <property type="molecule type" value="Genomic_DNA"/>
</dbReference>
<feature type="region of interest" description="Disordered" evidence="1">
    <location>
        <begin position="58"/>
        <end position="84"/>
    </location>
</feature>
<feature type="transmembrane region" description="Helical" evidence="2">
    <location>
        <begin position="88"/>
        <end position="112"/>
    </location>
</feature>
<gene>
    <name evidence="3" type="ORF">SAMN02787118_12072</name>
</gene>
<keyword evidence="2" id="KW-0472">Membrane</keyword>
<reference evidence="3 4" key="1">
    <citation type="submission" date="2016-10" db="EMBL/GenBank/DDBJ databases">
        <authorList>
            <person name="de Groot N.N."/>
        </authorList>
    </citation>
    <scope>NUCLEOTIDE SEQUENCE [LARGE SCALE GENOMIC DNA]</scope>
    <source>
        <strain evidence="3 4">OK461</strain>
    </source>
</reference>
<evidence type="ECO:0000256" key="1">
    <source>
        <dbReference type="SAM" id="MobiDB-lite"/>
    </source>
</evidence>
<keyword evidence="2" id="KW-0812">Transmembrane</keyword>
<dbReference type="Proteomes" id="UP000181942">
    <property type="component" value="Unassembled WGS sequence"/>
</dbReference>
<protein>
    <submittedName>
        <fullName evidence="3">Uncharacterized protein</fullName>
    </submittedName>
</protein>
<dbReference type="RefSeq" id="WP_075031847.1">
    <property type="nucleotide sequence ID" value="NZ_FONR01000020.1"/>
</dbReference>